<protein>
    <submittedName>
        <fullName evidence="4">LptA/OstA family protein</fullName>
    </submittedName>
</protein>
<evidence type="ECO:0000259" key="3">
    <source>
        <dbReference type="Pfam" id="PF03968"/>
    </source>
</evidence>
<comment type="caution">
    <text evidence="4">The sequence shown here is derived from an EMBL/GenBank/DDBJ whole genome shotgun (WGS) entry which is preliminary data.</text>
</comment>
<dbReference type="PANTHER" id="PTHR36504">
    <property type="entry name" value="LIPOPOLYSACCHARIDE EXPORT SYSTEM PROTEIN LPTA"/>
    <property type="match status" value="1"/>
</dbReference>
<reference evidence="5" key="1">
    <citation type="journal article" date="2019" name="Int. J. Syst. Evol. Microbiol.">
        <title>The Global Catalogue of Microorganisms (GCM) 10K type strain sequencing project: providing services to taxonomists for standard genome sequencing and annotation.</title>
        <authorList>
            <consortium name="The Broad Institute Genomics Platform"/>
            <consortium name="The Broad Institute Genome Sequencing Center for Infectious Disease"/>
            <person name="Wu L."/>
            <person name="Ma J."/>
        </authorList>
    </citation>
    <scope>NUCLEOTIDE SEQUENCE [LARGE SCALE GENOMIC DNA]</scope>
    <source>
        <strain evidence="5">JCM 13476</strain>
    </source>
</reference>
<dbReference type="Pfam" id="PF03968">
    <property type="entry name" value="LptD_N"/>
    <property type="match status" value="1"/>
</dbReference>
<organism evidence="4 5">
    <name type="scientific">Brevundimonas terrae</name>
    <dbReference type="NCBI Taxonomy" id="363631"/>
    <lineage>
        <taxon>Bacteria</taxon>
        <taxon>Pseudomonadati</taxon>
        <taxon>Pseudomonadota</taxon>
        <taxon>Alphaproteobacteria</taxon>
        <taxon>Caulobacterales</taxon>
        <taxon>Caulobacteraceae</taxon>
        <taxon>Brevundimonas</taxon>
    </lineage>
</organism>
<feature type="domain" description="Organic solvent tolerance-like N-terminal" evidence="3">
    <location>
        <begin position="54"/>
        <end position="140"/>
    </location>
</feature>
<evidence type="ECO:0000256" key="1">
    <source>
        <dbReference type="ARBA" id="ARBA00022729"/>
    </source>
</evidence>
<accession>A0ABP3HYE0</accession>
<feature type="chain" id="PRO_5045199121" evidence="2">
    <location>
        <begin position="22"/>
        <end position="159"/>
    </location>
</feature>
<evidence type="ECO:0000313" key="5">
    <source>
        <dbReference type="Proteomes" id="UP001500791"/>
    </source>
</evidence>
<dbReference type="Proteomes" id="UP001500791">
    <property type="component" value="Unassembled WGS sequence"/>
</dbReference>
<evidence type="ECO:0000256" key="2">
    <source>
        <dbReference type="SAM" id="SignalP"/>
    </source>
</evidence>
<dbReference type="InterPro" id="IPR052037">
    <property type="entry name" value="LPS_export_LptA"/>
</dbReference>
<feature type="signal peptide" evidence="2">
    <location>
        <begin position="1"/>
        <end position="21"/>
    </location>
</feature>
<dbReference type="Gene3D" id="2.60.450.10">
    <property type="entry name" value="Lipopolysaccharide (LPS) transport protein A like domain"/>
    <property type="match status" value="1"/>
</dbReference>
<sequence>MSKTSTLIASAALILALGVPAVTGAQSSNPADATRQPVQYGADSGEYTADGFALRGRAEVTQGTNRLRADAIRGYTTNGELTRVEATGNVYFVTPDQSMRGNNAVYTLNDGQVLVTGDVILTQGQNVLTGGRLVYNVRTETARIESAGTRVRGVFYPSN</sequence>
<dbReference type="InterPro" id="IPR005653">
    <property type="entry name" value="OstA-like_N"/>
</dbReference>
<evidence type="ECO:0000313" key="4">
    <source>
        <dbReference type="EMBL" id="GAA0383834.1"/>
    </source>
</evidence>
<gene>
    <name evidence="4" type="ORF">GCM10009093_08470</name>
</gene>
<keyword evidence="1 2" id="KW-0732">Signal</keyword>
<name>A0ABP3HYE0_9CAUL</name>
<dbReference type="RefSeq" id="WP_167174732.1">
    <property type="nucleotide sequence ID" value="NZ_BAAAEJ010000003.1"/>
</dbReference>
<dbReference type="EMBL" id="BAAAEJ010000003">
    <property type="protein sequence ID" value="GAA0383834.1"/>
    <property type="molecule type" value="Genomic_DNA"/>
</dbReference>
<keyword evidence="5" id="KW-1185">Reference proteome</keyword>
<dbReference type="PANTHER" id="PTHR36504:SF1">
    <property type="entry name" value="LIPOPOLYSACCHARIDE EXPORT SYSTEM PROTEIN LPTA"/>
    <property type="match status" value="1"/>
</dbReference>
<proteinExistence type="predicted"/>